<organism evidence="3 4">
    <name type="scientific">Mycosarcoma maydis</name>
    <name type="common">Corn smut fungus</name>
    <name type="synonym">Ustilago maydis</name>
    <dbReference type="NCBI Taxonomy" id="5270"/>
    <lineage>
        <taxon>Eukaryota</taxon>
        <taxon>Fungi</taxon>
        <taxon>Dikarya</taxon>
        <taxon>Basidiomycota</taxon>
        <taxon>Ustilaginomycotina</taxon>
        <taxon>Ustilaginomycetes</taxon>
        <taxon>Ustilaginales</taxon>
        <taxon>Ustilaginaceae</taxon>
        <taxon>Mycosarcoma</taxon>
    </lineage>
</organism>
<evidence type="ECO:0000256" key="2">
    <source>
        <dbReference type="SAM" id="SignalP"/>
    </source>
</evidence>
<dbReference type="eggNOG" id="ENOG502R269">
    <property type="taxonomic scope" value="Eukaryota"/>
</dbReference>
<reference evidence="3 4" key="1">
    <citation type="journal article" date="2006" name="Nature">
        <title>Insights from the genome of the biotrophic fungal plant pathogen Ustilago maydis.</title>
        <authorList>
            <person name="Kamper J."/>
            <person name="Kahmann R."/>
            <person name="Bolker M."/>
            <person name="Ma L.J."/>
            <person name="Brefort T."/>
            <person name="Saville B.J."/>
            <person name="Banuett F."/>
            <person name="Kronstad J.W."/>
            <person name="Gold S.E."/>
            <person name="Muller O."/>
            <person name="Perlin M.H."/>
            <person name="Wosten H.A."/>
            <person name="de Vries R."/>
            <person name="Ruiz-Herrera J."/>
            <person name="Reynaga-Pena C.G."/>
            <person name="Snetselaar K."/>
            <person name="McCann M."/>
            <person name="Perez-Martin J."/>
            <person name="Feldbrugge M."/>
            <person name="Basse C.W."/>
            <person name="Steinberg G."/>
            <person name="Ibeas J.I."/>
            <person name="Holloman W."/>
            <person name="Guzman P."/>
            <person name="Farman M."/>
            <person name="Stajich J.E."/>
            <person name="Sentandreu R."/>
            <person name="Gonzalez-Prieto J.M."/>
            <person name="Kennell J.C."/>
            <person name="Molina L."/>
            <person name="Schirawski J."/>
            <person name="Mendoza-Mendoza A."/>
            <person name="Greilinger D."/>
            <person name="Munch K."/>
            <person name="Rossel N."/>
            <person name="Scherer M."/>
            <person name="Vranes M."/>
            <person name="Ladendorf O."/>
            <person name="Vincon V."/>
            <person name="Fuchs U."/>
            <person name="Sandrock B."/>
            <person name="Meng S."/>
            <person name="Ho E.C."/>
            <person name="Cahill M.J."/>
            <person name="Boyce K.J."/>
            <person name="Klose J."/>
            <person name="Klosterman S.J."/>
            <person name="Deelstra H.J."/>
            <person name="Ortiz-Castellanos L."/>
            <person name="Li W."/>
            <person name="Sanchez-Alonso P."/>
            <person name="Schreier P.H."/>
            <person name="Hauser-Hahn I."/>
            <person name="Vaupel M."/>
            <person name="Koopmann E."/>
            <person name="Friedrich G."/>
            <person name="Voss H."/>
            <person name="Schluter T."/>
            <person name="Margolis J."/>
            <person name="Platt D."/>
            <person name="Swimmer C."/>
            <person name="Gnirke A."/>
            <person name="Chen F."/>
            <person name="Vysotskaia V."/>
            <person name="Mannhaupt G."/>
            <person name="Guldener U."/>
            <person name="Munsterkotter M."/>
            <person name="Haase D."/>
            <person name="Oesterheld M."/>
            <person name="Mewes H.W."/>
            <person name="Mauceli E.W."/>
            <person name="DeCaprio D."/>
            <person name="Wade C.M."/>
            <person name="Butler J."/>
            <person name="Young S."/>
            <person name="Jaffe D.B."/>
            <person name="Calvo S."/>
            <person name="Nusbaum C."/>
            <person name="Galagan J."/>
            <person name="Birren B.W."/>
        </authorList>
    </citation>
    <scope>NUCLEOTIDE SEQUENCE [LARGE SCALE GENOMIC DNA]</scope>
    <source>
        <strain evidence="4">DSM 14603 / FGSC 9021 / UM521</strain>
    </source>
</reference>
<name>A0A0D1BUS2_MYCMD</name>
<dbReference type="Proteomes" id="UP000000561">
    <property type="component" value="Chromosome 22"/>
</dbReference>
<dbReference type="AlphaFoldDB" id="A0A0D1BUS2"/>
<dbReference type="GeneID" id="23566920"/>
<evidence type="ECO:0000313" key="3">
    <source>
        <dbReference type="EMBL" id="KIS65867.1"/>
    </source>
</evidence>
<evidence type="ECO:0000256" key="1">
    <source>
        <dbReference type="SAM" id="MobiDB-lite"/>
    </source>
</evidence>
<dbReference type="KEGG" id="uma:UMAG_10972"/>
<dbReference type="OrthoDB" id="2556731at2759"/>
<proteinExistence type="predicted"/>
<accession>A0A0D1BUS2</accession>
<feature type="region of interest" description="Disordered" evidence="1">
    <location>
        <begin position="166"/>
        <end position="186"/>
    </location>
</feature>
<dbReference type="RefSeq" id="XP_011392608.1">
    <property type="nucleotide sequence ID" value="XM_011394306.1"/>
</dbReference>
<sequence>MQLAPRTLLFQLTLVCITILPCSFVHAAKQGEHYASDAQWDTNAPSSPYANSAHTSYRAPASLRFEASAPSRVIYNDEDPIAARLAWLRGRSQLREPDSRFKYIEQRLSHPEAGAEEERVENRERPMFTFSAAETSTDAAATHDGLPTKGVRDKGIVAERASGRRRPRFNEGGYRQGDSRAQGGNARAGVGTARIEARPQPPPPPRAWQHEAMSQHNGWRDPSFSDMPDRHDASSLFRQHSPTWLALEEVASQLEAVRLAQQARVRGSTQYAPHVVLSDEYNVAHHHRGSSPGSPVSPYAGAWEEFGASTPRVPSGALQVAPYRMWSVKAALPHINIHLSQLSDMPVSHGHWQGTLDALRKHEWTDQLAARVQWAADHRIESSRPARVVTPFGGVIGGQIETGASAHFVWDAADPPPRLDSVMLTNTQRRIHAWRELARLVPPALTAHSEDVYAAHANTDYAQVDKDLHDAVHPIQYISQMLRDKNAAIILENAIHDELHQDVRLTPPEAITHLQKIRHYNGAKRDATLEQLLNTRYATHNRFWYPYYHSKPAFHIINPLETPLDRFAAFAPWADAVALKKV</sequence>
<evidence type="ECO:0008006" key="5">
    <source>
        <dbReference type="Google" id="ProtNLM"/>
    </source>
</evidence>
<keyword evidence="4" id="KW-1185">Reference proteome</keyword>
<keyword evidence="2" id="KW-0732">Signal</keyword>
<dbReference type="EMBL" id="CM003161">
    <property type="protein sequence ID" value="KIS65867.1"/>
    <property type="molecule type" value="Genomic_DNA"/>
</dbReference>
<dbReference type="VEuPathDB" id="FungiDB:UMAG_10972"/>
<gene>
    <name evidence="3" type="ORF">UMAG_10972</name>
</gene>
<evidence type="ECO:0000313" key="4">
    <source>
        <dbReference type="Proteomes" id="UP000000561"/>
    </source>
</evidence>
<feature type="chain" id="PRO_5002227741" description="Secreted protein" evidence="2">
    <location>
        <begin position="28"/>
        <end position="582"/>
    </location>
</feature>
<dbReference type="InParanoid" id="A0A0D1BUS2"/>
<feature type="signal peptide" evidence="2">
    <location>
        <begin position="1"/>
        <end position="27"/>
    </location>
</feature>
<protein>
    <recommendedName>
        <fullName evidence="5">Secreted protein</fullName>
    </recommendedName>
</protein>